<evidence type="ECO:0000256" key="3">
    <source>
        <dbReference type="ARBA" id="ARBA00023082"/>
    </source>
</evidence>
<dbReference type="Gene3D" id="1.10.10.10">
    <property type="entry name" value="Winged helix-like DNA-binding domain superfamily/Winged helix DNA-binding domain"/>
    <property type="match status" value="1"/>
</dbReference>
<dbReference type="PANTHER" id="PTHR43133">
    <property type="entry name" value="RNA POLYMERASE ECF-TYPE SIGMA FACTO"/>
    <property type="match status" value="1"/>
</dbReference>
<dbReference type="RefSeq" id="WP_183566655.1">
    <property type="nucleotide sequence ID" value="NZ_JACHOP010000004.1"/>
</dbReference>
<dbReference type="EMBL" id="JACHOP010000004">
    <property type="protein sequence ID" value="MBB5756585.1"/>
    <property type="molecule type" value="Genomic_DNA"/>
</dbReference>
<dbReference type="Gene3D" id="1.10.1740.10">
    <property type="match status" value="1"/>
</dbReference>
<dbReference type="Pfam" id="PF08281">
    <property type="entry name" value="Sigma70_r4_2"/>
    <property type="match status" value="1"/>
</dbReference>
<evidence type="ECO:0000256" key="2">
    <source>
        <dbReference type="ARBA" id="ARBA00023015"/>
    </source>
</evidence>
<dbReference type="SUPFAM" id="SSF88659">
    <property type="entry name" value="Sigma3 and sigma4 domains of RNA polymerase sigma factors"/>
    <property type="match status" value="1"/>
</dbReference>
<proteinExistence type="inferred from homology"/>
<sequence length="172" mass="18355">MPTRTKEAPPGALLTVLLSRRAELVDTARRVVRCGARAEDVVQDVALKVCQNGVAADVADAAGFLRRMVRNAAIDAVRQSGRECRRNAPPEAGDAVPAPCDCPLRRLEARQSLTLAIRALDEAPARTREAFLAHRVDGVPQKDIAARAGVSPTLVNFMIRDATALCRAAAAP</sequence>
<dbReference type="InterPro" id="IPR039425">
    <property type="entry name" value="RNA_pol_sigma-70-like"/>
</dbReference>
<dbReference type="InterPro" id="IPR013249">
    <property type="entry name" value="RNA_pol_sigma70_r4_t2"/>
</dbReference>
<dbReference type="NCBIfam" id="TIGR02937">
    <property type="entry name" value="sigma70-ECF"/>
    <property type="match status" value="1"/>
</dbReference>
<dbReference type="AlphaFoldDB" id="A0A840ZHG8"/>
<name>A0A840ZHG8_9HYPH</name>
<dbReference type="GO" id="GO:0003677">
    <property type="term" value="F:DNA binding"/>
    <property type="evidence" value="ECO:0007669"/>
    <property type="project" value="InterPro"/>
</dbReference>
<feature type="domain" description="RNA polymerase sigma-70 region 2" evidence="5">
    <location>
        <begin position="24"/>
        <end position="82"/>
    </location>
</feature>
<evidence type="ECO:0000256" key="1">
    <source>
        <dbReference type="ARBA" id="ARBA00010641"/>
    </source>
</evidence>
<dbReference type="InterPro" id="IPR013324">
    <property type="entry name" value="RNA_pol_sigma_r3/r4-like"/>
</dbReference>
<keyword evidence="8" id="KW-1185">Reference proteome</keyword>
<dbReference type="InterPro" id="IPR013325">
    <property type="entry name" value="RNA_pol_sigma_r2"/>
</dbReference>
<gene>
    <name evidence="7" type="ORF">HNR00_001285</name>
</gene>
<dbReference type="Proteomes" id="UP000583454">
    <property type="component" value="Unassembled WGS sequence"/>
</dbReference>
<comment type="caution">
    <text evidence="7">The sequence shown here is derived from an EMBL/GenBank/DDBJ whole genome shotgun (WGS) entry which is preliminary data.</text>
</comment>
<feature type="domain" description="RNA polymerase sigma factor 70 region 4 type 2" evidence="6">
    <location>
        <begin position="117"/>
        <end position="162"/>
    </location>
</feature>
<dbReference type="GO" id="GO:0006352">
    <property type="term" value="P:DNA-templated transcription initiation"/>
    <property type="evidence" value="ECO:0007669"/>
    <property type="project" value="InterPro"/>
</dbReference>
<comment type="similarity">
    <text evidence="1">Belongs to the sigma-70 factor family. ECF subfamily.</text>
</comment>
<dbReference type="Pfam" id="PF04542">
    <property type="entry name" value="Sigma70_r2"/>
    <property type="match status" value="1"/>
</dbReference>
<dbReference type="PANTHER" id="PTHR43133:SF63">
    <property type="entry name" value="RNA POLYMERASE SIGMA FACTOR FECI-RELATED"/>
    <property type="match status" value="1"/>
</dbReference>
<keyword evidence="2" id="KW-0805">Transcription regulation</keyword>
<reference evidence="7 8" key="1">
    <citation type="submission" date="2020-08" db="EMBL/GenBank/DDBJ databases">
        <title>Genomic Encyclopedia of Type Strains, Phase IV (KMG-IV): sequencing the most valuable type-strain genomes for metagenomic binning, comparative biology and taxonomic classification.</title>
        <authorList>
            <person name="Goeker M."/>
        </authorList>
    </citation>
    <scope>NUCLEOTIDE SEQUENCE [LARGE SCALE GENOMIC DNA]</scope>
    <source>
        <strain evidence="7 8">DSM 2163</strain>
    </source>
</reference>
<evidence type="ECO:0000259" key="5">
    <source>
        <dbReference type="Pfam" id="PF04542"/>
    </source>
</evidence>
<dbReference type="InterPro" id="IPR007627">
    <property type="entry name" value="RNA_pol_sigma70_r2"/>
</dbReference>
<dbReference type="InterPro" id="IPR014284">
    <property type="entry name" value="RNA_pol_sigma-70_dom"/>
</dbReference>
<keyword evidence="4" id="KW-0804">Transcription</keyword>
<dbReference type="GO" id="GO:0016987">
    <property type="term" value="F:sigma factor activity"/>
    <property type="evidence" value="ECO:0007669"/>
    <property type="project" value="UniProtKB-KW"/>
</dbReference>
<organism evidence="7 8">
    <name type="scientific">Methylorubrum rhodinum</name>
    <dbReference type="NCBI Taxonomy" id="29428"/>
    <lineage>
        <taxon>Bacteria</taxon>
        <taxon>Pseudomonadati</taxon>
        <taxon>Pseudomonadota</taxon>
        <taxon>Alphaproteobacteria</taxon>
        <taxon>Hyphomicrobiales</taxon>
        <taxon>Methylobacteriaceae</taxon>
        <taxon>Methylorubrum</taxon>
    </lineage>
</organism>
<evidence type="ECO:0000313" key="7">
    <source>
        <dbReference type="EMBL" id="MBB5756585.1"/>
    </source>
</evidence>
<evidence type="ECO:0000259" key="6">
    <source>
        <dbReference type="Pfam" id="PF08281"/>
    </source>
</evidence>
<accession>A0A840ZHG8</accession>
<dbReference type="SUPFAM" id="SSF88946">
    <property type="entry name" value="Sigma2 domain of RNA polymerase sigma factors"/>
    <property type="match status" value="1"/>
</dbReference>
<keyword evidence="3" id="KW-0731">Sigma factor</keyword>
<evidence type="ECO:0000313" key="8">
    <source>
        <dbReference type="Proteomes" id="UP000583454"/>
    </source>
</evidence>
<protein>
    <submittedName>
        <fullName evidence="7">RNA polymerase sigma-70 factor (ECF subfamily)</fullName>
    </submittedName>
</protein>
<evidence type="ECO:0000256" key="4">
    <source>
        <dbReference type="ARBA" id="ARBA00023163"/>
    </source>
</evidence>
<dbReference type="InterPro" id="IPR036388">
    <property type="entry name" value="WH-like_DNA-bd_sf"/>
</dbReference>